<gene>
    <name evidence="2" type="primary">DRIP2_8</name>
    <name evidence="2" type="ORF">Zm00014a_022995</name>
</gene>
<sequence length="337" mass="35916">MTMVPTTRNLLHHDGVKSSRGRSCYHPGQYYVGIAAQLEDQSSNPSTRFPRPLATMVVDDDEAAAAGTRSSSSPGAAAAAGNDDEEGDCWLQLGLAAASSSASSSSSGDNNITAPDPGPAPPPPVEEGLYLLAYDNKRNASARPPPLFPLPLRSYHVDQSYGGDRGRYRPAAEASGSAMSAPLAPPPPFIRCSGGAAIRVVSPPRRTEAPGGLWLTLRAAPNQIREPVLPQIAKSYLRIKDSNVTVAVVMKYLADKLGITPSHQVELTCRGQVLRPLLPLKYVRETIWCSTAPPREREETPPAAALLTSRRSSAATDHVMTLCYSTSRNSKLAPLNL</sequence>
<feature type="region of interest" description="Disordered" evidence="1">
    <location>
        <begin position="63"/>
        <end position="84"/>
    </location>
</feature>
<comment type="caution">
    <text evidence="2">The sequence shown here is derived from an EMBL/GenBank/DDBJ whole genome shotgun (WGS) entry which is preliminary data.</text>
</comment>
<dbReference type="OMA" id="CITEHGE"/>
<name>A0A3L6DR41_MAIZE</name>
<evidence type="ECO:0000256" key="1">
    <source>
        <dbReference type="SAM" id="MobiDB-lite"/>
    </source>
</evidence>
<dbReference type="PANTHER" id="PTHR47290:SF2">
    <property type="entry name" value="OS01G0928400 PROTEIN"/>
    <property type="match status" value="1"/>
</dbReference>
<dbReference type="EMBL" id="NCVQ01000009">
    <property type="protein sequence ID" value="PWZ11156.1"/>
    <property type="molecule type" value="Genomic_DNA"/>
</dbReference>
<feature type="compositionally biased region" description="Low complexity" evidence="1">
    <location>
        <begin position="64"/>
        <end position="81"/>
    </location>
</feature>
<proteinExistence type="predicted"/>
<organism evidence="2 3">
    <name type="scientific">Zea mays</name>
    <name type="common">Maize</name>
    <dbReference type="NCBI Taxonomy" id="4577"/>
    <lineage>
        <taxon>Eukaryota</taxon>
        <taxon>Viridiplantae</taxon>
        <taxon>Streptophyta</taxon>
        <taxon>Embryophyta</taxon>
        <taxon>Tracheophyta</taxon>
        <taxon>Spermatophyta</taxon>
        <taxon>Magnoliopsida</taxon>
        <taxon>Liliopsida</taxon>
        <taxon>Poales</taxon>
        <taxon>Poaceae</taxon>
        <taxon>PACMAD clade</taxon>
        <taxon>Panicoideae</taxon>
        <taxon>Andropogonodae</taxon>
        <taxon>Andropogoneae</taxon>
        <taxon>Tripsacinae</taxon>
        <taxon>Zea</taxon>
    </lineage>
</organism>
<dbReference type="OrthoDB" id="1932457at2759"/>
<reference evidence="2 3" key="1">
    <citation type="journal article" date="2018" name="Nat. Genet.">
        <title>Extensive intraspecific gene order and gene structural variations between Mo17 and other maize genomes.</title>
        <authorList>
            <person name="Sun S."/>
            <person name="Zhou Y."/>
            <person name="Chen J."/>
            <person name="Shi J."/>
            <person name="Zhao H."/>
            <person name="Zhao H."/>
            <person name="Song W."/>
            <person name="Zhang M."/>
            <person name="Cui Y."/>
            <person name="Dong X."/>
            <person name="Liu H."/>
            <person name="Ma X."/>
            <person name="Jiao Y."/>
            <person name="Wang B."/>
            <person name="Wei X."/>
            <person name="Stein J.C."/>
            <person name="Glaubitz J.C."/>
            <person name="Lu F."/>
            <person name="Yu G."/>
            <person name="Liang C."/>
            <person name="Fengler K."/>
            <person name="Li B."/>
            <person name="Rafalski A."/>
            <person name="Schnable P.S."/>
            <person name="Ware D.H."/>
            <person name="Buckler E.S."/>
            <person name="Lai J."/>
        </authorList>
    </citation>
    <scope>NUCLEOTIDE SEQUENCE [LARGE SCALE GENOMIC DNA]</scope>
    <source>
        <strain evidence="3">cv. Missouri 17</strain>
        <tissue evidence="2">Seedling</tissue>
    </source>
</reference>
<accession>A0A3L6DR41</accession>
<evidence type="ECO:0000313" key="2">
    <source>
        <dbReference type="EMBL" id="PWZ11156.1"/>
    </source>
</evidence>
<feature type="region of interest" description="Disordered" evidence="1">
    <location>
        <begin position="1"/>
        <end position="22"/>
    </location>
</feature>
<dbReference type="KEGG" id="zma:100274155"/>
<dbReference type="Proteomes" id="UP000251960">
    <property type="component" value="Chromosome 8"/>
</dbReference>
<dbReference type="ExpressionAtlas" id="A0A3L6DR41">
    <property type="expression patterns" value="baseline and differential"/>
</dbReference>
<protein>
    <submittedName>
        <fullName evidence="2">E3 ubiquitin protein ligase DRIP2</fullName>
    </submittedName>
</protein>
<dbReference type="InterPro" id="IPR044171">
    <property type="entry name" value="LAX2-like"/>
</dbReference>
<feature type="compositionally biased region" description="Pro residues" evidence="1">
    <location>
        <begin position="116"/>
        <end position="125"/>
    </location>
</feature>
<dbReference type="Gene3D" id="3.10.20.90">
    <property type="entry name" value="Phosphatidylinositol 3-kinase Catalytic Subunit, Chain A, domain 1"/>
    <property type="match status" value="1"/>
</dbReference>
<dbReference type="AlphaFoldDB" id="A0A3L6DR41"/>
<feature type="region of interest" description="Disordered" evidence="1">
    <location>
        <begin position="100"/>
        <end position="127"/>
    </location>
</feature>
<dbReference type="PANTHER" id="PTHR47290">
    <property type="entry name" value="RING FINGER PROTEIN"/>
    <property type="match status" value="1"/>
</dbReference>
<evidence type="ECO:0000313" key="3">
    <source>
        <dbReference type="Proteomes" id="UP000251960"/>
    </source>
</evidence>